<protein>
    <submittedName>
        <fullName evidence="3">Uncharacterized protein</fullName>
    </submittedName>
</protein>
<feature type="chain" id="PRO_5015354749" evidence="2">
    <location>
        <begin position="17"/>
        <end position="104"/>
    </location>
</feature>
<evidence type="ECO:0000313" key="4">
    <source>
        <dbReference type="Proteomes" id="UP000240080"/>
    </source>
</evidence>
<dbReference type="Bgee" id="ENSPPAG00000007066">
    <property type="expression patterns" value="Expressed in testis and 5 other cell types or tissues"/>
</dbReference>
<reference evidence="3 4" key="1">
    <citation type="journal article" date="2012" name="Nature">
        <title>The bonobo genome compared with the chimpanzee and human genomes.</title>
        <authorList>
            <person name="Prufer K."/>
            <person name="Munch K."/>
            <person name="Hellmann I."/>
            <person name="Akagi K."/>
            <person name="Miller J.R."/>
            <person name="Walenz B."/>
            <person name="Koren S."/>
            <person name="Sutton G."/>
            <person name="Kodira C."/>
            <person name="Winer R."/>
            <person name="Knight J.R."/>
            <person name="Mullikin J.C."/>
            <person name="Meader S.J."/>
            <person name="Ponting C.P."/>
            <person name="Lunter G."/>
            <person name="Higashino S."/>
            <person name="Hobolth A."/>
            <person name="Dutheil J."/>
            <person name="Karakoc E."/>
            <person name="Alkan C."/>
            <person name="Sajjadian S."/>
            <person name="Catacchio C.R."/>
            <person name="Ventura M."/>
            <person name="Marques-Bonet T."/>
            <person name="Eichler E.E."/>
            <person name="Andre C."/>
            <person name="Atencia R."/>
            <person name="Mugisha L."/>
            <person name="Junhold J."/>
            <person name="Patterson N."/>
            <person name="Siebauer M."/>
            <person name="Good J.M."/>
            <person name="Fischer A."/>
            <person name="Ptak S.E."/>
            <person name="Lachmann M."/>
            <person name="Symer D.E."/>
            <person name="Mailund T."/>
            <person name="Schierup M.H."/>
            <person name="Andres A.M."/>
            <person name="Kelso J."/>
            <person name="Paabo S."/>
        </authorList>
    </citation>
    <scope>NUCLEOTIDE SEQUENCE [LARGE SCALE GENOMIC DNA]</scope>
</reference>
<dbReference type="GeneTree" id="ENSGT01050000248307"/>
<name>A0A2R8Z9J9_PANPA</name>
<reference evidence="3" key="3">
    <citation type="submission" date="2025-09" db="UniProtKB">
        <authorList>
            <consortium name="Ensembl"/>
        </authorList>
    </citation>
    <scope>IDENTIFICATION</scope>
</reference>
<dbReference type="Ensembl" id="ENSPPAT00000007603.1">
    <property type="protein sequence ID" value="ENSPPAP00000001550.1"/>
    <property type="gene ID" value="ENSPPAG00000007066.1"/>
</dbReference>
<dbReference type="Proteomes" id="UP000240080">
    <property type="component" value="Chromosome 20"/>
</dbReference>
<feature type="region of interest" description="Disordered" evidence="1">
    <location>
        <begin position="30"/>
        <end position="66"/>
    </location>
</feature>
<evidence type="ECO:0000313" key="3">
    <source>
        <dbReference type="Ensembl" id="ENSPPAP00000001550.1"/>
    </source>
</evidence>
<dbReference type="EMBL" id="AJFE02073242">
    <property type="status" value="NOT_ANNOTATED_CDS"/>
    <property type="molecule type" value="Genomic_DNA"/>
</dbReference>
<dbReference type="OMA" id="LLPCPYG"/>
<organism evidence="3 4">
    <name type="scientific">Pan paniscus</name>
    <name type="common">Pygmy chimpanzee</name>
    <name type="synonym">Bonobo</name>
    <dbReference type="NCBI Taxonomy" id="9597"/>
    <lineage>
        <taxon>Eukaryota</taxon>
        <taxon>Metazoa</taxon>
        <taxon>Chordata</taxon>
        <taxon>Craniata</taxon>
        <taxon>Vertebrata</taxon>
        <taxon>Euteleostomi</taxon>
        <taxon>Mammalia</taxon>
        <taxon>Eutheria</taxon>
        <taxon>Euarchontoglires</taxon>
        <taxon>Primates</taxon>
        <taxon>Haplorrhini</taxon>
        <taxon>Catarrhini</taxon>
        <taxon>Hominidae</taxon>
        <taxon>Pan</taxon>
    </lineage>
</organism>
<dbReference type="AlphaFoldDB" id="A0A2R8Z9J9"/>
<evidence type="ECO:0000256" key="1">
    <source>
        <dbReference type="SAM" id="MobiDB-lite"/>
    </source>
</evidence>
<accession>A0A2R8Z9J9</accession>
<keyword evidence="2" id="KW-0732">Signal</keyword>
<reference evidence="3" key="2">
    <citation type="submission" date="2025-08" db="UniProtKB">
        <authorList>
            <consortium name="Ensembl"/>
        </authorList>
    </citation>
    <scope>IDENTIFICATION</scope>
</reference>
<sequence length="104" mass="11389">MTAFALSMLSAHHLVPLPLQWLTLETKTKTPQPFSSTSQISTDKDKGLNPQLLKMDPGHMGWSDTPAQLSAGEEAQKRFGGLKDILLPCPYEQAISAPRVNFAI</sequence>
<keyword evidence="4" id="KW-1185">Reference proteome</keyword>
<evidence type="ECO:0000256" key="2">
    <source>
        <dbReference type="SAM" id="SignalP"/>
    </source>
</evidence>
<feature type="compositionally biased region" description="Polar residues" evidence="1">
    <location>
        <begin position="30"/>
        <end position="41"/>
    </location>
</feature>
<proteinExistence type="predicted"/>
<feature type="signal peptide" evidence="2">
    <location>
        <begin position="1"/>
        <end position="16"/>
    </location>
</feature>